<keyword evidence="1" id="KW-0175">Coiled coil</keyword>
<protein>
    <submittedName>
        <fullName evidence="3">Uncharacterized protein</fullName>
    </submittedName>
</protein>
<feature type="compositionally biased region" description="Acidic residues" evidence="2">
    <location>
        <begin position="372"/>
        <end position="382"/>
    </location>
</feature>
<name>A0A4V4JT78_AURPU</name>
<dbReference type="AlphaFoldDB" id="A0A4V4JT78"/>
<evidence type="ECO:0000313" key="4">
    <source>
        <dbReference type="Proteomes" id="UP000306584"/>
    </source>
</evidence>
<evidence type="ECO:0000313" key="3">
    <source>
        <dbReference type="EMBL" id="THY16223.1"/>
    </source>
</evidence>
<feature type="coiled-coil region" evidence="1">
    <location>
        <begin position="102"/>
        <end position="185"/>
    </location>
</feature>
<evidence type="ECO:0000256" key="1">
    <source>
        <dbReference type="SAM" id="Coils"/>
    </source>
</evidence>
<dbReference type="Proteomes" id="UP000306584">
    <property type="component" value="Unassembled WGS sequence"/>
</dbReference>
<accession>A0A4V4JT78</accession>
<organism evidence="3 4">
    <name type="scientific">Aureobasidium pullulans</name>
    <name type="common">Black yeast</name>
    <name type="synonym">Pullularia pullulans</name>
    <dbReference type="NCBI Taxonomy" id="5580"/>
    <lineage>
        <taxon>Eukaryota</taxon>
        <taxon>Fungi</taxon>
        <taxon>Dikarya</taxon>
        <taxon>Ascomycota</taxon>
        <taxon>Pezizomycotina</taxon>
        <taxon>Dothideomycetes</taxon>
        <taxon>Dothideomycetidae</taxon>
        <taxon>Dothideales</taxon>
        <taxon>Saccotheciaceae</taxon>
        <taxon>Aureobasidium</taxon>
    </lineage>
</organism>
<proteinExistence type="predicted"/>
<comment type="caution">
    <text evidence="3">The sequence shown here is derived from an EMBL/GenBank/DDBJ whole genome shotgun (WGS) entry which is preliminary data.</text>
</comment>
<dbReference type="EMBL" id="QZBD01000397">
    <property type="protein sequence ID" value="THY16223.1"/>
    <property type="molecule type" value="Genomic_DNA"/>
</dbReference>
<feature type="region of interest" description="Disordered" evidence="2">
    <location>
        <begin position="369"/>
        <end position="391"/>
    </location>
</feature>
<sequence length="391" mass="43897">MSYVVIPFQKLVTSGIQRTCIGHVKDLSRNCHNPISQKNVDLATGILDTIRSGADALYVEEKIVDLAKLCLCQKNHQNQCSKVVEAWKSDMQEVPDGIDELYNDLLEDYKIQRRKLRTAKSKAARLELEVETLEQERADIMESSTHLRSELLNGENMMNALRQQIRRQQDENARLRDNLVDSQQTASKQQHTISSLEQDIAASHENLASSNDRIVGLENSLEISSRNTENARKTIISLRKQSTSLVSVNSRLQSVLEDSVSVNRELQERNSILESSAKEISIAASKSALQVRDLETQVESLKIKTAGPEVCQSKCGQRVEVLEALVKAQEAIHEIYQATTPARKSQLADTVAALERLQVQIQTVEEKKVEENGAEFESGESLESERQCDLM</sequence>
<evidence type="ECO:0000256" key="2">
    <source>
        <dbReference type="SAM" id="MobiDB-lite"/>
    </source>
</evidence>
<gene>
    <name evidence="3" type="ORF">D6D01_07749</name>
</gene>
<reference evidence="3 4" key="1">
    <citation type="submission" date="2018-10" db="EMBL/GenBank/DDBJ databases">
        <title>Fifty Aureobasidium pullulans genomes reveal a recombining polyextremotolerant generalist.</title>
        <authorList>
            <person name="Gostincar C."/>
            <person name="Turk M."/>
            <person name="Zajc J."/>
            <person name="Gunde-Cimerman N."/>
        </authorList>
    </citation>
    <scope>NUCLEOTIDE SEQUENCE [LARGE SCALE GENOMIC DNA]</scope>
    <source>
        <strain evidence="3 4">EXF-6604</strain>
    </source>
</reference>